<evidence type="ECO:0000256" key="2">
    <source>
        <dbReference type="ARBA" id="ARBA00022525"/>
    </source>
</evidence>
<reference evidence="8 9" key="2">
    <citation type="submission" date="2025-04" db="UniProtKB">
        <authorList>
            <consortium name="RefSeq"/>
        </authorList>
    </citation>
    <scope>IDENTIFICATION</scope>
    <source>
        <strain evidence="8 9">S238N-H82</strain>
        <tissue evidence="8 9">Testes</tissue>
    </source>
</reference>
<keyword evidence="4" id="KW-0349">Heme</keyword>
<sequence>MQVSLLAVLLAMVAMVTGLGPTEDQLREAVTMATKELGNGHCVRKDNNVVCEEEPKHTPSKSQRHFVTTHHPTPGTIKLSQSAAILEKVAKNLMNSPDHFTLEQLGQVGSSTVTGLCTRDETCQRNKLANGIEFRTANGCGNNLDNPLWGSPGQCMKRLLPPQYGDDNAPRTIGWHGIPLPNARHVSLFLLEDLRKSNHETSHMLMQFGQFLAHEVTVAPHLGHPEEKCPCESDAKDSECFNVPVHLNDPDFRGRSCLEFTRSSACPNEGCRMGPRQQFYDVTAFVDASNVYGQNEEDMAALRDESSRFLLKSRLLKSKSTPDDPNKKANDDEDIKKELLPEAMKDEFMCEGFKGPDGYKCSQAGDKRVNENPGITSMHSLFMREHNRIARRLHNLNKQWDDDRVFMETRKIVGALLQKIAYGEYLPLVLGPDYMTKFDLTLTKPDKYFQGYDKAVNPGIYNVFNTAAYRFGHTMVQNEFERYPPNFDPKSQHCPIKLAFSFFNPSYISDNDQGGPDSILRGLTTQPRQDFDRFMVSGLTKSLLCEPQGSGHRSDLATLNIQRGRDHGLPGYNAWREKCGFPRAHRFVDLAPQIPDVTTRERLQELYSHVDDIDLFVGGLAEQSVPGGIVGPTFACLIGMQFQDLRKGDRFWFENSGQSNENSGQSNENSGQSNENSGQFTTDQLAEIKKHSLARILCDNTDGTTQMQPDVFKQPTQPGNKRVDCSSLPQMDLTVMT</sequence>
<evidence type="ECO:0000313" key="7">
    <source>
        <dbReference type="Proteomes" id="UP000001554"/>
    </source>
</evidence>
<feature type="chain" id="PRO_5044699047" evidence="6">
    <location>
        <begin position="19"/>
        <end position="737"/>
    </location>
</feature>
<evidence type="ECO:0000256" key="5">
    <source>
        <dbReference type="SAM" id="MobiDB-lite"/>
    </source>
</evidence>
<dbReference type="AlphaFoldDB" id="A0A9J7MIU1"/>
<gene>
    <name evidence="8 9" type="primary">LOC118410675</name>
</gene>
<dbReference type="InterPro" id="IPR019791">
    <property type="entry name" value="Haem_peroxidase_animal"/>
</dbReference>
<dbReference type="PRINTS" id="PR00457">
    <property type="entry name" value="ANPEROXIDASE"/>
</dbReference>
<dbReference type="OMA" id="NYTINCH"/>
<dbReference type="PANTHER" id="PTHR11475">
    <property type="entry name" value="OXIDASE/PEROXIDASE"/>
    <property type="match status" value="1"/>
</dbReference>
<dbReference type="Proteomes" id="UP000001554">
    <property type="component" value="Chromosome 1"/>
</dbReference>
<feature type="compositionally biased region" description="Basic and acidic residues" evidence="5">
    <location>
        <begin position="320"/>
        <end position="335"/>
    </location>
</feature>
<dbReference type="GO" id="GO:0005576">
    <property type="term" value="C:extracellular region"/>
    <property type="evidence" value="ECO:0007669"/>
    <property type="project" value="UniProtKB-SubCell"/>
</dbReference>
<dbReference type="Pfam" id="PF03098">
    <property type="entry name" value="An_peroxidase"/>
    <property type="match status" value="1"/>
</dbReference>
<accession>A0A9J7MIU1</accession>
<keyword evidence="4" id="KW-0408">Iron</keyword>
<name>A0A9J7MIU1_BRAFL</name>
<feature type="signal peptide" evidence="6">
    <location>
        <begin position="1"/>
        <end position="18"/>
    </location>
</feature>
<evidence type="ECO:0000256" key="4">
    <source>
        <dbReference type="PIRSR" id="PIRSR619791-2"/>
    </source>
</evidence>
<evidence type="ECO:0000313" key="9">
    <source>
        <dbReference type="RefSeq" id="XP_035668377.1"/>
    </source>
</evidence>
<feature type="region of interest" description="Disordered" evidence="5">
    <location>
        <begin position="316"/>
        <end position="335"/>
    </location>
</feature>
<dbReference type="SUPFAM" id="SSF48113">
    <property type="entry name" value="Heme-dependent peroxidases"/>
    <property type="match status" value="1"/>
</dbReference>
<reference evidence="7" key="1">
    <citation type="journal article" date="2020" name="Nat. Ecol. Evol.">
        <title>Deeply conserved synteny resolves early events in vertebrate evolution.</title>
        <authorList>
            <person name="Simakov O."/>
            <person name="Marletaz F."/>
            <person name="Yue J.X."/>
            <person name="O'Connell B."/>
            <person name="Jenkins J."/>
            <person name="Brandt A."/>
            <person name="Calef R."/>
            <person name="Tung C.H."/>
            <person name="Huang T.K."/>
            <person name="Schmutz J."/>
            <person name="Satoh N."/>
            <person name="Yu J.K."/>
            <person name="Putnam N.H."/>
            <person name="Green R.E."/>
            <person name="Rokhsar D.S."/>
        </authorList>
    </citation>
    <scope>NUCLEOTIDE SEQUENCE [LARGE SCALE GENOMIC DNA]</scope>
    <source>
        <strain evidence="7">S238N-H82</strain>
    </source>
</reference>
<dbReference type="InterPro" id="IPR010255">
    <property type="entry name" value="Haem_peroxidase_sf"/>
</dbReference>
<dbReference type="GeneID" id="118410675"/>
<comment type="subcellular location">
    <subcellularLocation>
        <location evidence="1">Secreted</location>
    </subcellularLocation>
</comment>
<dbReference type="GO" id="GO:0020037">
    <property type="term" value="F:heme binding"/>
    <property type="evidence" value="ECO:0007669"/>
    <property type="project" value="InterPro"/>
</dbReference>
<evidence type="ECO:0000313" key="8">
    <source>
        <dbReference type="RefSeq" id="XP_035668376.1"/>
    </source>
</evidence>
<evidence type="ECO:0000256" key="3">
    <source>
        <dbReference type="ARBA" id="ARBA00022729"/>
    </source>
</evidence>
<keyword evidence="7" id="KW-1185">Reference proteome</keyword>
<dbReference type="GO" id="GO:0004601">
    <property type="term" value="F:peroxidase activity"/>
    <property type="evidence" value="ECO:0000318"/>
    <property type="project" value="GO_Central"/>
</dbReference>
<dbReference type="PANTHER" id="PTHR11475:SF143">
    <property type="entry name" value="PUTATIVE-RELATED"/>
    <property type="match status" value="1"/>
</dbReference>
<proteinExistence type="predicted"/>
<feature type="compositionally biased region" description="Low complexity" evidence="5">
    <location>
        <begin position="654"/>
        <end position="679"/>
    </location>
</feature>
<dbReference type="InterPro" id="IPR037120">
    <property type="entry name" value="Haem_peroxidase_sf_animal"/>
</dbReference>
<feature type="region of interest" description="Disordered" evidence="5">
    <location>
        <begin position="653"/>
        <end position="680"/>
    </location>
</feature>
<evidence type="ECO:0000256" key="1">
    <source>
        <dbReference type="ARBA" id="ARBA00004613"/>
    </source>
</evidence>
<dbReference type="CDD" id="cd09823">
    <property type="entry name" value="peroxinectin_like"/>
    <property type="match status" value="1"/>
</dbReference>
<keyword evidence="3 6" id="KW-0732">Signal</keyword>
<dbReference type="RefSeq" id="XP_035668376.1">
    <property type="nucleotide sequence ID" value="XM_035812483.1"/>
</dbReference>
<dbReference type="FunFam" id="1.10.640.10:FF:000003">
    <property type="entry name" value="chorion peroxidase"/>
    <property type="match status" value="1"/>
</dbReference>
<feature type="compositionally biased region" description="Polar residues" evidence="5">
    <location>
        <begin position="701"/>
        <end position="719"/>
    </location>
</feature>
<feature type="region of interest" description="Disordered" evidence="5">
    <location>
        <begin position="54"/>
        <end position="74"/>
    </location>
</feature>
<dbReference type="RefSeq" id="XP_035668377.1">
    <property type="nucleotide sequence ID" value="XM_035812484.1"/>
</dbReference>
<dbReference type="GO" id="GO:0006979">
    <property type="term" value="P:response to oxidative stress"/>
    <property type="evidence" value="ECO:0007669"/>
    <property type="project" value="InterPro"/>
</dbReference>
<dbReference type="PROSITE" id="PS50292">
    <property type="entry name" value="PEROXIDASE_3"/>
    <property type="match status" value="1"/>
</dbReference>
<dbReference type="GO" id="GO:0046872">
    <property type="term" value="F:metal ion binding"/>
    <property type="evidence" value="ECO:0007669"/>
    <property type="project" value="UniProtKB-KW"/>
</dbReference>
<dbReference type="OrthoDB" id="823504at2759"/>
<feature type="region of interest" description="Disordered" evidence="5">
    <location>
        <begin position="700"/>
        <end position="728"/>
    </location>
</feature>
<keyword evidence="2" id="KW-0964">Secreted</keyword>
<evidence type="ECO:0000256" key="6">
    <source>
        <dbReference type="SAM" id="SignalP"/>
    </source>
</evidence>
<keyword evidence="4" id="KW-0479">Metal-binding</keyword>
<organism evidence="7 8">
    <name type="scientific">Branchiostoma floridae</name>
    <name type="common">Florida lancelet</name>
    <name type="synonym">Amphioxus</name>
    <dbReference type="NCBI Taxonomy" id="7739"/>
    <lineage>
        <taxon>Eukaryota</taxon>
        <taxon>Metazoa</taxon>
        <taxon>Chordata</taxon>
        <taxon>Cephalochordata</taxon>
        <taxon>Leptocardii</taxon>
        <taxon>Amphioxiformes</taxon>
        <taxon>Branchiostomatidae</taxon>
        <taxon>Branchiostoma</taxon>
    </lineage>
</organism>
<dbReference type="KEGG" id="bfo:118410675"/>
<feature type="compositionally biased region" description="Basic residues" evidence="5">
    <location>
        <begin position="58"/>
        <end position="68"/>
    </location>
</feature>
<protein>
    <submittedName>
        <fullName evidence="8 9">Peroxidasin homolog</fullName>
    </submittedName>
</protein>
<dbReference type="Gene3D" id="1.10.640.10">
    <property type="entry name" value="Haem peroxidase domain superfamily, animal type"/>
    <property type="match status" value="1"/>
</dbReference>
<feature type="binding site" description="axial binding residue" evidence="4">
    <location>
        <position position="473"/>
    </location>
    <ligand>
        <name>heme b</name>
        <dbReference type="ChEBI" id="CHEBI:60344"/>
    </ligand>
    <ligandPart>
        <name>Fe</name>
        <dbReference type="ChEBI" id="CHEBI:18248"/>
    </ligandPart>
</feature>